<evidence type="ECO:0000256" key="1">
    <source>
        <dbReference type="SAM" id="Phobius"/>
    </source>
</evidence>
<protein>
    <submittedName>
        <fullName evidence="2">Nucleoside recognition domain protein</fullName>
    </submittedName>
</protein>
<dbReference type="OrthoDB" id="9797308at2"/>
<dbReference type="AlphaFoldDB" id="A0A2Z6AZY7"/>
<dbReference type="RefSeq" id="WP_126378994.1">
    <property type="nucleotide sequence ID" value="NZ_AP017378.1"/>
</dbReference>
<accession>A0A2Z6AZY7</accession>
<dbReference type="KEGG" id="dfl:DFE_1960"/>
<evidence type="ECO:0000313" key="3">
    <source>
        <dbReference type="Proteomes" id="UP000269883"/>
    </source>
</evidence>
<feature type="transmembrane region" description="Helical" evidence="1">
    <location>
        <begin position="122"/>
        <end position="144"/>
    </location>
</feature>
<keyword evidence="3" id="KW-1185">Reference proteome</keyword>
<feature type="transmembrane region" description="Helical" evidence="1">
    <location>
        <begin position="12"/>
        <end position="36"/>
    </location>
</feature>
<dbReference type="EMBL" id="AP017378">
    <property type="protein sequence ID" value="BBD08686.1"/>
    <property type="molecule type" value="Genomic_DNA"/>
</dbReference>
<keyword evidence="1" id="KW-0812">Transmembrane</keyword>
<organism evidence="2 3">
    <name type="scientific">Desulfovibrio ferrophilus</name>
    <dbReference type="NCBI Taxonomy" id="241368"/>
    <lineage>
        <taxon>Bacteria</taxon>
        <taxon>Pseudomonadati</taxon>
        <taxon>Thermodesulfobacteriota</taxon>
        <taxon>Desulfovibrionia</taxon>
        <taxon>Desulfovibrionales</taxon>
        <taxon>Desulfovibrionaceae</taxon>
        <taxon>Desulfovibrio</taxon>
    </lineage>
</organism>
<keyword evidence="1" id="KW-1133">Transmembrane helix</keyword>
<proteinExistence type="predicted"/>
<sequence length="320" mass="34523">MNDLLRTIKDTFQASLSVALTLMRVMIPVIIGVKLLKEFGLIGYLAMPLEPIMELVGLPASMGIVWATGLLNTIYGAMIVFVSLAPDAQLTVAQVTVLACMLLIAHGLPVELKIARMCGPSVLGQGLIRVGAALTCGLIMHLIFSGFDLLQGPSTVFWNPGAEPTSHLEWALGEARNLASIFVIIFALMLMMKLLDALKITNLLSWSLRPILTRIGIGPSASAVTVVGLTLGLSYGSGLIIHEAKTGRLGRKDAFYSLTLMGLAHALIEDTMLMMMLGADFTGVFWGRLLFSLIFMALLVQVVSRLPQTFFDRTLMADSS</sequence>
<dbReference type="Proteomes" id="UP000269883">
    <property type="component" value="Chromosome"/>
</dbReference>
<keyword evidence="1" id="KW-0472">Membrane</keyword>
<feature type="transmembrane region" description="Helical" evidence="1">
    <location>
        <begin position="56"/>
        <end position="85"/>
    </location>
</feature>
<feature type="transmembrane region" description="Helical" evidence="1">
    <location>
        <begin position="178"/>
        <end position="195"/>
    </location>
</feature>
<feature type="transmembrane region" description="Helical" evidence="1">
    <location>
        <begin position="285"/>
        <end position="304"/>
    </location>
</feature>
<feature type="transmembrane region" description="Helical" evidence="1">
    <location>
        <begin position="215"/>
        <end position="235"/>
    </location>
</feature>
<feature type="transmembrane region" description="Helical" evidence="1">
    <location>
        <begin position="91"/>
        <end position="110"/>
    </location>
</feature>
<evidence type="ECO:0000313" key="2">
    <source>
        <dbReference type="EMBL" id="BBD08686.1"/>
    </source>
</evidence>
<name>A0A2Z6AZY7_9BACT</name>
<reference evidence="2 3" key="1">
    <citation type="journal article" date="2018" name="Sci. Adv.">
        <title>Multi-heme cytochromes provide a pathway for survival in energy-limited environments.</title>
        <authorList>
            <person name="Deng X."/>
            <person name="Dohmae N."/>
            <person name="Nealson K.H."/>
            <person name="Hashimoto K."/>
            <person name="Okamoto A."/>
        </authorList>
    </citation>
    <scope>NUCLEOTIDE SEQUENCE [LARGE SCALE GENOMIC DNA]</scope>
    <source>
        <strain evidence="2 3">IS5</strain>
    </source>
</reference>
<gene>
    <name evidence="2" type="ORF">DFE_1960</name>
</gene>
<feature type="transmembrane region" description="Helical" evidence="1">
    <location>
        <begin position="255"/>
        <end position="273"/>
    </location>
</feature>